<dbReference type="InterPro" id="IPR020904">
    <property type="entry name" value="Sc_DH/Rdtase_CS"/>
</dbReference>
<keyword evidence="2" id="KW-0521">NADP</keyword>
<dbReference type="InterPro" id="IPR002347">
    <property type="entry name" value="SDR_fam"/>
</dbReference>
<evidence type="ECO:0000256" key="1">
    <source>
        <dbReference type="ARBA" id="ARBA00006484"/>
    </source>
</evidence>
<dbReference type="PROSITE" id="PS00061">
    <property type="entry name" value="ADH_SHORT"/>
    <property type="match status" value="1"/>
</dbReference>
<dbReference type="SUPFAM" id="SSF51735">
    <property type="entry name" value="NAD(P)-binding Rossmann-fold domains"/>
    <property type="match status" value="1"/>
</dbReference>
<dbReference type="PRINTS" id="PR00081">
    <property type="entry name" value="GDHRDH"/>
</dbReference>
<evidence type="ECO:0000313" key="5">
    <source>
        <dbReference type="EMBL" id="PFH59644.1"/>
    </source>
</evidence>
<comment type="caution">
    <text evidence="5">The sequence shown here is derived from an EMBL/GenBank/DDBJ whole genome shotgun (WGS) entry which is preliminary data.</text>
</comment>
<sequence length="296" mass="31339">MDSSYKAQSLFEVKDLVAVITGGGSGLGRVITHALAANGAKAVYILGRRENSLVATQEASSHGQVIHPVVCDVTSKDSLAAAAERVRKDVGYCDVVFANSGIATANVGEAMRNIANSTIKSLQQSLWEPSMEEFSQTFHVNVTGAFYTAVAFLHLLDEGNKRAVVPQKSQVIMTSSVAGYARMAPLSGFAYSSSKAAVTHLSKQLASSLTHFKIRVNTIAPGIYPSEMTEDTMLKNTSDPRKEGAMPKEMIPLERSGTEEEMAGVALFLASKAGGYLDGTVLLTDGGRAGIVPSAY</sequence>
<dbReference type="PANTHER" id="PTHR43618:SF18">
    <property type="entry name" value="SHORT CHAIN DEHYDROGENASE_REDUCTASE FAMILY (AFU_ORTHOLOGUE AFUA_5G12480)"/>
    <property type="match status" value="1"/>
</dbReference>
<reference evidence="5 6" key="1">
    <citation type="journal article" date="2015" name="BMC Genomics">
        <title>Gene expression during zombie ant biting behavior reflects the complexity underlying fungal parasitic behavioral manipulation.</title>
        <authorList>
            <person name="de Bekker C."/>
            <person name="Ohm R.A."/>
            <person name="Loreto R.G."/>
            <person name="Sebastian A."/>
            <person name="Albert I."/>
            <person name="Merrow M."/>
            <person name="Brachmann A."/>
            <person name="Hughes D.P."/>
        </authorList>
    </citation>
    <scope>NUCLEOTIDE SEQUENCE [LARGE SCALE GENOMIC DNA]</scope>
    <source>
        <strain evidence="5 6">SC16a</strain>
    </source>
</reference>
<dbReference type="PANTHER" id="PTHR43618">
    <property type="entry name" value="7-ALPHA-HYDROXYSTEROID DEHYDROGENASE"/>
    <property type="match status" value="1"/>
</dbReference>
<proteinExistence type="inferred from homology"/>
<comment type="similarity">
    <text evidence="1">Belongs to the short-chain dehydrogenases/reductases (SDR) family.</text>
</comment>
<evidence type="ECO:0000313" key="6">
    <source>
        <dbReference type="Proteomes" id="UP000037136"/>
    </source>
</evidence>
<dbReference type="InterPro" id="IPR036291">
    <property type="entry name" value="NAD(P)-bd_dom_sf"/>
</dbReference>
<evidence type="ECO:0000256" key="2">
    <source>
        <dbReference type="ARBA" id="ARBA00022857"/>
    </source>
</evidence>
<dbReference type="InterPro" id="IPR057326">
    <property type="entry name" value="KR_dom"/>
</dbReference>
<gene>
    <name evidence="5" type="ORF">XA68_12080</name>
</gene>
<dbReference type="Gene3D" id="3.40.50.720">
    <property type="entry name" value="NAD(P)-binding Rossmann-like Domain"/>
    <property type="match status" value="1"/>
</dbReference>
<protein>
    <recommendedName>
        <fullName evidence="4">Ketoreductase domain-containing protein</fullName>
    </recommendedName>
</protein>
<keyword evidence="3" id="KW-0560">Oxidoreductase</keyword>
<dbReference type="AlphaFoldDB" id="A0A2A9PEL3"/>
<dbReference type="CDD" id="cd05233">
    <property type="entry name" value="SDR_c"/>
    <property type="match status" value="1"/>
</dbReference>
<dbReference type="SMART" id="SM00822">
    <property type="entry name" value="PKS_KR"/>
    <property type="match status" value="1"/>
</dbReference>
<reference evidence="5 6" key="2">
    <citation type="journal article" date="2017" name="Sci. Rep.">
        <title>Ant-infecting Ophiocordyceps genomes reveal a high diversity of potential behavioral manipulation genes and a possible major role for enterotoxins.</title>
        <authorList>
            <person name="de Bekker C."/>
            <person name="Ohm R.A."/>
            <person name="Evans H.C."/>
            <person name="Brachmann A."/>
            <person name="Hughes D.P."/>
        </authorList>
    </citation>
    <scope>NUCLEOTIDE SEQUENCE [LARGE SCALE GENOMIC DNA]</scope>
    <source>
        <strain evidence="5 6">SC16a</strain>
    </source>
</reference>
<dbReference type="EMBL" id="LAZP02000184">
    <property type="protein sequence ID" value="PFH59644.1"/>
    <property type="molecule type" value="Genomic_DNA"/>
</dbReference>
<dbReference type="GO" id="GO:0016491">
    <property type="term" value="F:oxidoreductase activity"/>
    <property type="evidence" value="ECO:0007669"/>
    <property type="project" value="UniProtKB-KW"/>
</dbReference>
<keyword evidence="6" id="KW-1185">Reference proteome</keyword>
<dbReference type="STRING" id="268505.A0A2A9PEL3"/>
<name>A0A2A9PEL3_OPHUN</name>
<dbReference type="Proteomes" id="UP000037136">
    <property type="component" value="Unassembled WGS sequence"/>
</dbReference>
<evidence type="ECO:0000256" key="3">
    <source>
        <dbReference type="ARBA" id="ARBA00023002"/>
    </source>
</evidence>
<dbReference type="InterPro" id="IPR052178">
    <property type="entry name" value="Sec_Metab_Biosynth_SDR"/>
</dbReference>
<dbReference type="OrthoDB" id="2962696at2759"/>
<dbReference type="Pfam" id="PF13561">
    <property type="entry name" value="adh_short_C2"/>
    <property type="match status" value="1"/>
</dbReference>
<feature type="domain" description="Ketoreductase" evidence="4">
    <location>
        <begin position="16"/>
        <end position="212"/>
    </location>
</feature>
<accession>A0A2A9PEL3</accession>
<evidence type="ECO:0000259" key="4">
    <source>
        <dbReference type="SMART" id="SM00822"/>
    </source>
</evidence>
<organism evidence="5 6">
    <name type="scientific">Ophiocordyceps unilateralis</name>
    <name type="common">Zombie-ant fungus</name>
    <name type="synonym">Torrubia unilateralis</name>
    <dbReference type="NCBI Taxonomy" id="268505"/>
    <lineage>
        <taxon>Eukaryota</taxon>
        <taxon>Fungi</taxon>
        <taxon>Dikarya</taxon>
        <taxon>Ascomycota</taxon>
        <taxon>Pezizomycotina</taxon>
        <taxon>Sordariomycetes</taxon>
        <taxon>Hypocreomycetidae</taxon>
        <taxon>Hypocreales</taxon>
        <taxon>Ophiocordycipitaceae</taxon>
        <taxon>Ophiocordyceps</taxon>
    </lineage>
</organism>